<dbReference type="Proteomes" id="UP000028582">
    <property type="component" value="Unassembled WGS sequence"/>
</dbReference>
<feature type="compositionally biased region" description="Polar residues" evidence="1">
    <location>
        <begin position="53"/>
        <end position="63"/>
    </location>
</feature>
<dbReference type="AlphaFoldDB" id="A0A080ZP53"/>
<reference evidence="2 3" key="1">
    <citation type="submission" date="2013-11" db="EMBL/GenBank/DDBJ databases">
        <title>The Genome Sequence of Phytophthora parasitica P1976.</title>
        <authorList>
            <consortium name="The Broad Institute Genomics Platform"/>
            <person name="Russ C."/>
            <person name="Tyler B."/>
            <person name="Panabieres F."/>
            <person name="Shan W."/>
            <person name="Tripathy S."/>
            <person name="Grunwald N."/>
            <person name="Machado M."/>
            <person name="Johnson C.S."/>
            <person name="Walker B."/>
            <person name="Young S."/>
            <person name="Zeng Q."/>
            <person name="Gargeya S."/>
            <person name="Fitzgerald M."/>
            <person name="Haas B."/>
            <person name="Abouelleil A."/>
            <person name="Allen A.W."/>
            <person name="Alvarado L."/>
            <person name="Arachchi H.M."/>
            <person name="Berlin A.M."/>
            <person name="Chapman S.B."/>
            <person name="Gainer-Dewar J."/>
            <person name="Goldberg J."/>
            <person name="Griggs A."/>
            <person name="Gujja S."/>
            <person name="Hansen M."/>
            <person name="Howarth C."/>
            <person name="Imamovic A."/>
            <person name="Ireland A."/>
            <person name="Larimer J."/>
            <person name="McCowan C."/>
            <person name="Murphy C."/>
            <person name="Pearson M."/>
            <person name="Poon T.W."/>
            <person name="Priest M."/>
            <person name="Roberts A."/>
            <person name="Saif S."/>
            <person name="Shea T."/>
            <person name="Sisk P."/>
            <person name="Sykes S."/>
            <person name="Wortman J."/>
            <person name="Nusbaum C."/>
            <person name="Birren B."/>
        </authorList>
    </citation>
    <scope>NUCLEOTIDE SEQUENCE [LARGE SCALE GENOMIC DNA]</scope>
    <source>
        <strain evidence="2 3">P1976</strain>
    </source>
</reference>
<feature type="non-terminal residue" evidence="2">
    <location>
        <position position="1"/>
    </location>
</feature>
<protein>
    <submittedName>
        <fullName evidence="2">Uncharacterized protein</fullName>
    </submittedName>
</protein>
<name>A0A080ZP53_PHYNI</name>
<dbReference type="OrthoDB" id="128154at2759"/>
<organism evidence="2 3">
    <name type="scientific">Phytophthora nicotianae P1976</name>
    <dbReference type="NCBI Taxonomy" id="1317066"/>
    <lineage>
        <taxon>Eukaryota</taxon>
        <taxon>Sar</taxon>
        <taxon>Stramenopiles</taxon>
        <taxon>Oomycota</taxon>
        <taxon>Peronosporomycetes</taxon>
        <taxon>Peronosporales</taxon>
        <taxon>Peronosporaceae</taxon>
        <taxon>Phytophthora</taxon>
    </lineage>
</organism>
<feature type="compositionally biased region" description="Pro residues" evidence="1">
    <location>
        <begin position="83"/>
        <end position="95"/>
    </location>
</feature>
<evidence type="ECO:0000256" key="1">
    <source>
        <dbReference type="SAM" id="MobiDB-lite"/>
    </source>
</evidence>
<sequence>LHCVSICFVEVLYLTSRALPPIQFWPHSRICGMEETAPDQDFVQVAAAVPSSQETTILGSQETDSQEALPLAQASPDQACFPDDPPSPMVLPPYASPVELPSQSPPPSEPGSDYVPSEYEGHYVSSSEHLSSATMLNHRRGEGRDEGGVGTAEALDGIDSAQRHSSTSRSISMSLSGRIIAAESLDGASDPFKDEIRYTNTIWMEGVRLALYGWAVDGIDVRLFDASSLFEIDSAFLRDMDQRSDADMRRRYDFDRHMFFIDLFFRWRFFKKHGKTSKNIYPDDLTLSWKAFVDQFKRSPESWTSRYYKEKGIFINMHVIGAMMNVHEESVAHGYRCLVPQSLECPFCYDGISSLKHITNDRVPKSLIKALAILEQVRLRWPYSKRRHPSIDSN</sequence>
<feature type="region of interest" description="Disordered" evidence="1">
    <location>
        <begin position="53"/>
        <end position="119"/>
    </location>
</feature>
<evidence type="ECO:0000313" key="2">
    <source>
        <dbReference type="EMBL" id="ETO68414.1"/>
    </source>
</evidence>
<evidence type="ECO:0000313" key="3">
    <source>
        <dbReference type="Proteomes" id="UP000028582"/>
    </source>
</evidence>
<accession>A0A080ZP53</accession>
<comment type="caution">
    <text evidence="2">The sequence shown here is derived from an EMBL/GenBank/DDBJ whole genome shotgun (WGS) entry which is preliminary data.</text>
</comment>
<dbReference type="EMBL" id="ANJA01002649">
    <property type="protein sequence ID" value="ETO68414.1"/>
    <property type="molecule type" value="Genomic_DNA"/>
</dbReference>
<gene>
    <name evidence="2" type="ORF">F444_14734</name>
</gene>
<proteinExistence type="predicted"/>